<protein>
    <submittedName>
        <fullName evidence="1">Uncharacterized protein</fullName>
    </submittedName>
</protein>
<dbReference type="KEGG" id="cmet:K6K41_22995"/>
<name>A0A9E6REP3_9HYPH</name>
<organism evidence="1 2">
    <name type="scientific">Chenggangzhangella methanolivorans</name>
    <dbReference type="NCBI Taxonomy" id="1437009"/>
    <lineage>
        <taxon>Bacteria</taxon>
        <taxon>Pseudomonadati</taxon>
        <taxon>Pseudomonadota</taxon>
        <taxon>Alphaproteobacteria</taxon>
        <taxon>Hyphomicrobiales</taxon>
        <taxon>Methylopilaceae</taxon>
        <taxon>Chenggangzhangella</taxon>
    </lineage>
</organism>
<proteinExistence type="predicted"/>
<dbReference type="RefSeq" id="WP_261402625.1">
    <property type="nucleotide sequence ID" value="NZ_CP081869.1"/>
</dbReference>
<keyword evidence="2" id="KW-1185">Reference proteome</keyword>
<evidence type="ECO:0000313" key="1">
    <source>
        <dbReference type="EMBL" id="QZN99541.1"/>
    </source>
</evidence>
<dbReference type="EMBL" id="CP081869">
    <property type="protein sequence ID" value="QZN99541.1"/>
    <property type="molecule type" value="Genomic_DNA"/>
</dbReference>
<reference evidence="1" key="1">
    <citation type="submission" date="2021-08" db="EMBL/GenBank/DDBJ databases">
        <authorList>
            <person name="Zhang H."/>
            <person name="Xu M."/>
            <person name="Yu Z."/>
            <person name="Yang L."/>
            <person name="Cai Y."/>
        </authorList>
    </citation>
    <scope>NUCLEOTIDE SEQUENCE</scope>
    <source>
        <strain evidence="1">CHL1</strain>
    </source>
</reference>
<gene>
    <name evidence="1" type="ORF">K6K41_22995</name>
</gene>
<sequence length="225" mass="24370">MSLRSRLDPIDRDIDAILAEDLSPQARSSALADVARGELRAAQDVNARAMGGRTPPHDTFVDGRRGAIEDSVSPQGVIAYEFTLLEELFAWIADQLVTHAPVLTGKFSRSFAFFADGVEVSEGAPAPQASEYVFLNLQPYARKIERGLSSQAPDGVFEVLAAMAAARFGNVARIRFGFRSVPAGAVGEWAARTNLQSRASSRNRPGAQRTDWLTRQPAIVITTGR</sequence>
<dbReference type="Proteomes" id="UP000825701">
    <property type="component" value="Chromosome"/>
</dbReference>
<accession>A0A9E6REP3</accession>
<dbReference type="AlphaFoldDB" id="A0A9E6REP3"/>
<evidence type="ECO:0000313" key="2">
    <source>
        <dbReference type="Proteomes" id="UP000825701"/>
    </source>
</evidence>